<evidence type="ECO:0000256" key="1">
    <source>
        <dbReference type="ARBA" id="ARBA00004651"/>
    </source>
</evidence>
<accession>A0A951QAJ0</accession>
<dbReference type="PANTHER" id="PTHR46494">
    <property type="entry name" value="CORA FAMILY METAL ION TRANSPORTER (EUROFUNG)"/>
    <property type="match status" value="1"/>
</dbReference>
<dbReference type="InterPro" id="IPR045863">
    <property type="entry name" value="CorA_TM1_TM2"/>
</dbReference>
<evidence type="ECO:0000256" key="3">
    <source>
        <dbReference type="ARBA" id="ARBA00022448"/>
    </source>
</evidence>
<dbReference type="EMBL" id="JAHHHD010000010">
    <property type="protein sequence ID" value="MBW4659201.1"/>
    <property type="molecule type" value="Genomic_DNA"/>
</dbReference>
<reference evidence="9" key="1">
    <citation type="submission" date="2021-05" db="EMBL/GenBank/DDBJ databases">
        <authorList>
            <person name="Pietrasiak N."/>
            <person name="Ward R."/>
            <person name="Stajich J.E."/>
            <person name="Kurbessoian T."/>
        </authorList>
    </citation>
    <scope>NUCLEOTIDE SEQUENCE</scope>
    <source>
        <strain evidence="9">UHER 2000/2452</strain>
    </source>
</reference>
<evidence type="ECO:0000313" key="9">
    <source>
        <dbReference type="EMBL" id="MBW4659201.1"/>
    </source>
</evidence>
<feature type="transmembrane region" description="Helical" evidence="8">
    <location>
        <begin position="303"/>
        <end position="321"/>
    </location>
</feature>
<comment type="caution">
    <text evidence="9">The sequence shown here is derived from an EMBL/GenBank/DDBJ whole genome shotgun (WGS) entry which is preliminary data.</text>
</comment>
<evidence type="ECO:0000256" key="6">
    <source>
        <dbReference type="ARBA" id="ARBA00022989"/>
    </source>
</evidence>
<dbReference type="SUPFAM" id="SSF143865">
    <property type="entry name" value="CorA soluble domain-like"/>
    <property type="match status" value="1"/>
</dbReference>
<dbReference type="CDD" id="cd12828">
    <property type="entry name" value="TmCorA-like_1"/>
    <property type="match status" value="1"/>
</dbReference>
<organism evidence="9 10">
    <name type="scientific">Drouetiella hepatica Uher 2000/2452</name>
    <dbReference type="NCBI Taxonomy" id="904376"/>
    <lineage>
        <taxon>Bacteria</taxon>
        <taxon>Bacillati</taxon>
        <taxon>Cyanobacteriota</taxon>
        <taxon>Cyanophyceae</taxon>
        <taxon>Oculatellales</taxon>
        <taxon>Oculatellaceae</taxon>
        <taxon>Drouetiella</taxon>
    </lineage>
</organism>
<keyword evidence="3 8" id="KW-0813">Transport</keyword>
<dbReference type="GO" id="GO:0050897">
    <property type="term" value="F:cobalt ion binding"/>
    <property type="evidence" value="ECO:0007669"/>
    <property type="project" value="TreeGrafter"/>
</dbReference>
<keyword evidence="8" id="KW-0460">Magnesium</keyword>
<dbReference type="GO" id="GO:0000287">
    <property type="term" value="F:magnesium ion binding"/>
    <property type="evidence" value="ECO:0007669"/>
    <property type="project" value="TreeGrafter"/>
</dbReference>
<dbReference type="SUPFAM" id="SSF144083">
    <property type="entry name" value="Magnesium transport protein CorA, transmembrane region"/>
    <property type="match status" value="1"/>
</dbReference>
<dbReference type="Pfam" id="PF01544">
    <property type="entry name" value="CorA"/>
    <property type="match status" value="1"/>
</dbReference>
<comment type="similarity">
    <text evidence="2 8">Belongs to the CorA metal ion transporter (MIT) (TC 1.A.35) family.</text>
</comment>
<evidence type="ECO:0000256" key="8">
    <source>
        <dbReference type="RuleBase" id="RU362010"/>
    </source>
</evidence>
<keyword evidence="5 8" id="KW-0812">Transmembrane</keyword>
<gene>
    <name evidence="8 9" type="primary">corA</name>
    <name evidence="9" type="ORF">KME15_11040</name>
</gene>
<comment type="function">
    <text evidence="8">Mediates influx of magnesium ions.</text>
</comment>
<dbReference type="InterPro" id="IPR004488">
    <property type="entry name" value="Mg/Co-transport_prot_CorA"/>
</dbReference>
<feature type="transmembrane region" description="Helical" evidence="8">
    <location>
        <begin position="341"/>
        <end position="360"/>
    </location>
</feature>
<keyword evidence="7 8" id="KW-0472">Membrane</keyword>
<comment type="subcellular location">
    <subcellularLocation>
        <location evidence="1">Cell membrane</location>
        <topology evidence="1">Multi-pass membrane protein</topology>
    </subcellularLocation>
    <subcellularLocation>
        <location evidence="8">Membrane</location>
        <topology evidence="8">Multi-pass membrane protein</topology>
    </subcellularLocation>
</comment>
<dbReference type="InterPro" id="IPR002523">
    <property type="entry name" value="MgTranspt_CorA/ZnTranspt_ZntB"/>
</dbReference>
<evidence type="ECO:0000256" key="2">
    <source>
        <dbReference type="ARBA" id="ARBA00009765"/>
    </source>
</evidence>
<dbReference type="InterPro" id="IPR045861">
    <property type="entry name" value="CorA_cytoplasmic_dom"/>
</dbReference>
<proteinExistence type="inferred from homology"/>
<evidence type="ECO:0000256" key="4">
    <source>
        <dbReference type="ARBA" id="ARBA00022475"/>
    </source>
</evidence>
<evidence type="ECO:0000313" key="10">
    <source>
        <dbReference type="Proteomes" id="UP000757435"/>
    </source>
</evidence>
<protein>
    <recommendedName>
        <fullName evidence="8">Magnesium transport protein CorA</fullName>
    </recommendedName>
</protein>
<dbReference type="AlphaFoldDB" id="A0A951QAJ0"/>
<dbReference type="GO" id="GO:0015087">
    <property type="term" value="F:cobalt ion transmembrane transporter activity"/>
    <property type="evidence" value="ECO:0007669"/>
    <property type="project" value="UniProtKB-UniRule"/>
</dbReference>
<evidence type="ECO:0000256" key="7">
    <source>
        <dbReference type="ARBA" id="ARBA00023136"/>
    </source>
</evidence>
<dbReference type="GO" id="GO:0015095">
    <property type="term" value="F:magnesium ion transmembrane transporter activity"/>
    <property type="evidence" value="ECO:0007669"/>
    <property type="project" value="UniProtKB-UniRule"/>
</dbReference>
<keyword evidence="8" id="KW-0406">Ion transport</keyword>
<reference evidence="9" key="2">
    <citation type="journal article" date="2022" name="Microbiol. Resour. Announc.">
        <title>Metagenome Sequencing to Explore Phylogenomics of Terrestrial Cyanobacteria.</title>
        <authorList>
            <person name="Ward R.D."/>
            <person name="Stajich J.E."/>
            <person name="Johansen J.R."/>
            <person name="Huntemann M."/>
            <person name="Clum A."/>
            <person name="Foster B."/>
            <person name="Foster B."/>
            <person name="Roux S."/>
            <person name="Palaniappan K."/>
            <person name="Varghese N."/>
            <person name="Mukherjee S."/>
            <person name="Reddy T.B.K."/>
            <person name="Daum C."/>
            <person name="Copeland A."/>
            <person name="Chen I.A."/>
            <person name="Ivanova N.N."/>
            <person name="Kyrpides N.C."/>
            <person name="Shapiro N."/>
            <person name="Eloe-Fadrosh E.A."/>
            <person name="Pietrasiak N."/>
        </authorList>
    </citation>
    <scope>NUCLEOTIDE SEQUENCE</scope>
    <source>
        <strain evidence="9">UHER 2000/2452</strain>
    </source>
</reference>
<dbReference type="NCBIfam" id="TIGR00383">
    <property type="entry name" value="corA"/>
    <property type="match status" value="1"/>
</dbReference>
<dbReference type="PANTHER" id="PTHR46494:SF1">
    <property type="entry name" value="CORA FAMILY METAL ION TRANSPORTER (EUROFUNG)"/>
    <property type="match status" value="1"/>
</dbReference>
<dbReference type="GO" id="GO:0005886">
    <property type="term" value="C:plasma membrane"/>
    <property type="evidence" value="ECO:0007669"/>
    <property type="project" value="UniProtKB-SubCell"/>
</dbReference>
<evidence type="ECO:0000256" key="5">
    <source>
        <dbReference type="ARBA" id="ARBA00022692"/>
    </source>
</evidence>
<keyword evidence="4 8" id="KW-1003">Cell membrane</keyword>
<sequence length="374" mass="42777">MPPLDEDEEESYVDYFHDAPGTMPGTLAIESNAPHPVIFLIDYCDDNAIRIKIDQPEDCAPHLDTESVSWVDVQGLGSEDVLLRLGKVFDLHPLMLEDVVNVPQRPKVEEYPDQLLLIVRMATLKEDGRSFTSEQVSFILGKNHLLTVQEEPEYDCFGPVRDRIRTNRGVIRCQKVDYLAYALIDALIDGFFPVLEAYGEIIEDLEEEVVRNPNRQTLQKIHALKRELLDLRRAVWPQRDAINSLIRDGNPLISPEVRIYLRDCYDHIVQVLDMIETYRELASSLMDIYVSSVGNKMNEVMKVLTIISTIFIPLTFIAGVYGMNFDTDQPGNMPELGQPYAYVICWIVMIAIAAGLIFFFQRRGWFDNFSGIKN</sequence>
<dbReference type="Proteomes" id="UP000757435">
    <property type="component" value="Unassembled WGS sequence"/>
</dbReference>
<keyword evidence="6 8" id="KW-1133">Transmembrane helix</keyword>
<dbReference type="Gene3D" id="1.20.58.340">
    <property type="entry name" value="Magnesium transport protein CorA, transmembrane region"/>
    <property type="match status" value="2"/>
</dbReference>
<name>A0A951QAJ0_9CYAN</name>
<dbReference type="FunFam" id="1.20.58.340:FF:000012">
    <property type="entry name" value="Magnesium transport protein CorA"/>
    <property type="match status" value="1"/>
</dbReference>
<dbReference type="Gene3D" id="3.30.460.20">
    <property type="entry name" value="CorA soluble domain-like"/>
    <property type="match status" value="1"/>
</dbReference>